<comment type="caution">
    <text evidence="1">The sequence shown here is derived from an EMBL/GenBank/DDBJ whole genome shotgun (WGS) entry which is preliminary data.</text>
</comment>
<protein>
    <submittedName>
        <fullName evidence="1">Uncharacterized protein</fullName>
    </submittedName>
</protein>
<evidence type="ECO:0000313" key="1">
    <source>
        <dbReference type="EMBL" id="KAJ7543138.1"/>
    </source>
</evidence>
<proteinExistence type="predicted"/>
<organism evidence="1 2">
    <name type="scientific">Diphasiastrum complanatum</name>
    <name type="common">Issler's clubmoss</name>
    <name type="synonym">Lycopodium complanatum</name>
    <dbReference type="NCBI Taxonomy" id="34168"/>
    <lineage>
        <taxon>Eukaryota</taxon>
        <taxon>Viridiplantae</taxon>
        <taxon>Streptophyta</taxon>
        <taxon>Embryophyta</taxon>
        <taxon>Tracheophyta</taxon>
        <taxon>Lycopodiopsida</taxon>
        <taxon>Lycopodiales</taxon>
        <taxon>Lycopodiaceae</taxon>
        <taxon>Lycopodioideae</taxon>
        <taxon>Diphasiastrum</taxon>
    </lineage>
</organism>
<keyword evidence="2" id="KW-1185">Reference proteome</keyword>
<dbReference type="Proteomes" id="UP001162992">
    <property type="component" value="Chromosome 9"/>
</dbReference>
<evidence type="ECO:0000313" key="2">
    <source>
        <dbReference type="Proteomes" id="UP001162992"/>
    </source>
</evidence>
<reference evidence="2" key="1">
    <citation type="journal article" date="2024" name="Proc. Natl. Acad. Sci. U.S.A.">
        <title>Extraordinary preservation of gene collinearity over three hundred million years revealed in homosporous lycophytes.</title>
        <authorList>
            <person name="Li C."/>
            <person name="Wickell D."/>
            <person name="Kuo L.Y."/>
            <person name="Chen X."/>
            <person name="Nie B."/>
            <person name="Liao X."/>
            <person name="Peng D."/>
            <person name="Ji J."/>
            <person name="Jenkins J."/>
            <person name="Williams M."/>
            <person name="Shu S."/>
            <person name="Plott C."/>
            <person name="Barry K."/>
            <person name="Rajasekar S."/>
            <person name="Grimwood J."/>
            <person name="Han X."/>
            <person name="Sun S."/>
            <person name="Hou Z."/>
            <person name="He W."/>
            <person name="Dai G."/>
            <person name="Sun C."/>
            <person name="Schmutz J."/>
            <person name="Leebens-Mack J.H."/>
            <person name="Li F.W."/>
            <person name="Wang L."/>
        </authorList>
    </citation>
    <scope>NUCLEOTIDE SEQUENCE [LARGE SCALE GENOMIC DNA]</scope>
    <source>
        <strain evidence="2">cv. PW_Plant_1</strain>
    </source>
</reference>
<gene>
    <name evidence="1" type="ORF">O6H91_09G026500</name>
</gene>
<dbReference type="EMBL" id="CM055100">
    <property type="protein sequence ID" value="KAJ7543138.1"/>
    <property type="molecule type" value="Genomic_DNA"/>
</dbReference>
<sequence>MAKLLLACFLCLLLLWTVPSGFQTSSDATLLPTASGRHLLQGSIAPLVNPALQNAFIALQAWKNAITSDPLGITATWVGPNVCQYRGVFCSPPPDKSCQLVVSGIDLNHALLTGTLPEELGLLTYLALFHINTNFFSGPIPYSFKNLFLLFELDISNNRFSGDFPAVVLELPSLAYLDIRFNGYRGILPPAIFDKQSLDAIFVNNNYFACYIPANLGNSPVSVVNFANNQFDGTIPGSIGNMFKTLNEINFLNNELSGCIPPQVGALTLLNVFDASFNLLGGTLPDTIANMISLVDLDVADNLLTGVVPAGICDLPNLVNFTFSDNFFTSESPDCLRLPSRGAIVDDRGNCIPNVPFQRPPQQCAAFLSQPTTCYPKYIAPDPYGSWEPIDRSPLPQSYPAPPPPVAPPPSYY</sequence>
<name>A0ACC2CMB5_DIPCM</name>
<accession>A0ACC2CMB5</accession>